<sequence length="141" mass="16526">MHSHRDNEWVNFLSNIDPTSEGWTKIYKLNKKLMHKRPAVHSLSDNQNILHYDAVTKSEIFADSMEKQFQTPDHTTRTDELVKNAIEDHFKLHYTKSIFFSPGEIQYTIKKLPSQKPPGPDQLTAVSNTMIGKYYYNYVTY</sequence>
<dbReference type="EMBL" id="CARXXK010000002">
    <property type="protein sequence ID" value="CAI6358558.1"/>
    <property type="molecule type" value="Genomic_DNA"/>
</dbReference>
<accession>A0AAV0WS62</accession>
<organism evidence="1 2">
    <name type="scientific">Macrosiphum euphorbiae</name>
    <name type="common">potato aphid</name>
    <dbReference type="NCBI Taxonomy" id="13131"/>
    <lineage>
        <taxon>Eukaryota</taxon>
        <taxon>Metazoa</taxon>
        <taxon>Ecdysozoa</taxon>
        <taxon>Arthropoda</taxon>
        <taxon>Hexapoda</taxon>
        <taxon>Insecta</taxon>
        <taxon>Pterygota</taxon>
        <taxon>Neoptera</taxon>
        <taxon>Paraneoptera</taxon>
        <taxon>Hemiptera</taxon>
        <taxon>Sternorrhyncha</taxon>
        <taxon>Aphidomorpha</taxon>
        <taxon>Aphidoidea</taxon>
        <taxon>Aphididae</taxon>
        <taxon>Macrosiphini</taxon>
        <taxon>Macrosiphum</taxon>
    </lineage>
</organism>
<evidence type="ECO:0000313" key="2">
    <source>
        <dbReference type="Proteomes" id="UP001160148"/>
    </source>
</evidence>
<proteinExistence type="predicted"/>
<reference evidence="1 2" key="1">
    <citation type="submission" date="2023-01" db="EMBL/GenBank/DDBJ databases">
        <authorList>
            <person name="Whitehead M."/>
        </authorList>
    </citation>
    <scope>NUCLEOTIDE SEQUENCE [LARGE SCALE GENOMIC DNA]</scope>
</reference>
<evidence type="ECO:0000313" key="1">
    <source>
        <dbReference type="EMBL" id="CAI6358558.1"/>
    </source>
</evidence>
<dbReference type="Proteomes" id="UP001160148">
    <property type="component" value="Unassembled WGS sequence"/>
</dbReference>
<keyword evidence="2" id="KW-1185">Reference proteome</keyword>
<dbReference type="AlphaFoldDB" id="A0AAV0WS62"/>
<gene>
    <name evidence="1" type="ORF">MEUPH1_LOCUS14063</name>
</gene>
<protein>
    <submittedName>
        <fullName evidence="1">Uncharacterized protein</fullName>
    </submittedName>
</protein>
<comment type="caution">
    <text evidence="1">The sequence shown here is derived from an EMBL/GenBank/DDBJ whole genome shotgun (WGS) entry which is preliminary data.</text>
</comment>
<name>A0AAV0WS62_9HEMI</name>